<dbReference type="InterPro" id="IPR023833">
    <property type="entry name" value="Signal_pept_SipW-depend-type"/>
</dbReference>
<dbReference type="AlphaFoldDB" id="A0A1G8B4H4"/>
<keyword evidence="1" id="KW-0812">Transmembrane</keyword>
<keyword evidence="3" id="KW-1185">Reference proteome</keyword>
<evidence type="ECO:0000313" key="3">
    <source>
        <dbReference type="Proteomes" id="UP000198822"/>
    </source>
</evidence>
<keyword evidence="1" id="KW-1133">Transmembrane helix</keyword>
<gene>
    <name evidence="2" type="ORF">SAMN04489720_0638</name>
</gene>
<feature type="transmembrane region" description="Helical" evidence="1">
    <location>
        <begin position="28"/>
        <end position="47"/>
    </location>
</feature>
<proteinExistence type="predicted"/>
<dbReference type="Proteomes" id="UP000198822">
    <property type="component" value="Chromosome I"/>
</dbReference>
<dbReference type="OrthoDB" id="5070303at2"/>
<protein>
    <submittedName>
        <fullName evidence="2">SipW-cognate class signal peptide</fullName>
    </submittedName>
</protein>
<evidence type="ECO:0000313" key="2">
    <source>
        <dbReference type="EMBL" id="SDH27550.1"/>
    </source>
</evidence>
<reference evidence="3" key="1">
    <citation type="submission" date="2016-10" db="EMBL/GenBank/DDBJ databases">
        <authorList>
            <person name="Varghese N."/>
            <person name="Submissions S."/>
        </authorList>
    </citation>
    <scope>NUCLEOTIDE SEQUENCE [LARGE SCALE GENOMIC DNA]</scope>
    <source>
        <strain evidence="3">DSM 22002</strain>
    </source>
</reference>
<dbReference type="RefSeq" id="WP_092502377.1">
    <property type="nucleotide sequence ID" value="NZ_LT629695.1"/>
</dbReference>
<name>A0A1G8B4H4_9MICO</name>
<keyword evidence="1" id="KW-0472">Membrane</keyword>
<dbReference type="EMBL" id="LT629695">
    <property type="protein sequence ID" value="SDH27550.1"/>
    <property type="molecule type" value="Genomic_DNA"/>
</dbReference>
<sequence length="226" mass="22473">MHAHDSAAEVAAPTTIDRRRSRSRKIRAVLAGGLVLGIGAAITLAAWTDNEYATGTFTAGTFNMQGSTTSATAGFADHTSSGGAAALNFTAPFNNLSPGQVVYSPFWVRLAANTTSAATLDLVAVTSTDTAPGTNSANLSYTVYAIGATAACDSTVTTGTPVVMGTATTLASNANVAGATPNLPNGSPVTAAGTATQLCFVVTAGTGLTQGGATTAVWQFTATSTI</sequence>
<dbReference type="STRING" id="399736.SAMN04489720_0638"/>
<accession>A0A1G8B4H4</accession>
<dbReference type="NCBIfam" id="TIGR04088">
    <property type="entry name" value="cognate_SipW"/>
    <property type="match status" value="1"/>
</dbReference>
<evidence type="ECO:0000256" key="1">
    <source>
        <dbReference type="SAM" id="Phobius"/>
    </source>
</evidence>
<organism evidence="2 3">
    <name type="scientific">Agrococcus jejuensis</name>
    <dbReference type="NCBI Taxonomy" id="399736"/>
    <lineage>
        <taxon>Bacteria</taxon>
        <taxon>Bacillati</taxon>
        <taxon>Actinomycetota</taxon>
        <taxon>Actinomycetes</taxon>
        <taxon>Micrococcales</taxon>
        <taxon>Microbacteriaceae</taxon>
        <taxon>Agrococcus</taxon>
    </lineage>
</organism>